<dbReference type="Proteomes" id="UP001497680">
    <property type="component" value="Unassembled WGS sequence"/>
</dbReference>
<name>A0ACC0CYC6_9PEZI</name>
<accession>A0ACC0CYC6</accession>
<proteinExistence type="predicted"/>
<comment type="caution">
    <text evidence="1">The sequence shown here is derived from an EMBL/GenBank/DDBJ whole genome shotgun (WGS) entry which is preliminary data.</text>
</comment>
<protein>
    <submittedName>
        <fullName evidence="1">Alcohol dehydrogenase</fullName>
    </submittedName>
</protein>
<evidence type="ECO:0000313" key="2">
    <source>
        <dbReference type="Proteomes" id="UP001497680"/>
    </source>
</evidence>
<dbReference type="EMBL" id="MU394325">
    <property type="protein sequence ID" value="KAI6085464.1"/>
    <property type="molecule type" value="Genomic_DNA"/>
</dbReference>
<gene>
    <name evidence="1" type="ORF">F4821DRAFT_150135</name>
</gene>
<reference evidence="1 2" key="1">
    <citation type="journal article" date="2022" name="New Phytol.">
        <title>Ecological generalism drives hyperdiversity of secondary metabolite gene clusters in xylarialean endophytes.</title>
        <authorList>
            <person name="Franco M.E.E."/>
            <person name="Wisecaver J.H."/>
            <person name="Arnold A.E."/>
            <person name="Ju Y.M."/>
            <person name="Slot J.C."/>
            <person name="Ahrendt S."/>
            <person name="Moore L.P."/>
            <person name="Eastman K.E."/>
            <person name="Scott K."/>
            <person name="Konkel Z."/>
            <person name="Mondo S.J."/>
            <person name="Kuo A."/>
            <person name="Hayes R.D."/>
            <person name="Haridas S."/>
            <person name="Andreopoulos B."/>
            <person name="Riley R."/>
            <person name="LaButti K."/>
            <person name="Pangilinan J."/>
            <person name="Lipzen A."/>
            <person name="Amirebrahimi M."/>
            <person name="Yan J."/>
            <person name="Adam C."/>
            <person name="Keymanesh K."/>
            <person name="Ng V."/>
            <person name="Louie K."/>
            <person name="Northen T."/>
            <person name="Drula E."/>
            <person name="Henrissat B."/>
            <person name="Hsieh H.M."/>
            <person name="Youens-Clark K."/>
            <person name="Lutzoni F."/>
            <person name="Miadlikowska J."/>
            <person name="Eastwood D.C."/>
            <person name="Hamelin R.C."/>
            <person name="Grigoriev I.V."/>
            <person name="U'Ren J.M."/>
        </authorList>
    </citation>
    <scope>NUCLEOTIDE SEQUENCE [LARGE SCALE GENOMIC DNA]</scope>
    <source>
        <strain evidence="1 2">ER1909</strain>
    </source>
</reference>
<evidence type="ECO:0000313" key="1">
    <source>
        <dbReference type="EMBL" id="KAI6085464.1"/>
    </source>
</evidence>
<keyword evidence="2" id="KW-1185">Reference proteome</keyword>
<organism evidence="1 2">
    <name type="scientific">Hypoxylon rubiginosum</name>
    <dbReference type="NCBI Taxonomy" id="110542"/>
    <lineage>
        <taxon>Eukaryota</taxon>
        <taxon>Fungi</taxon>
        <taxon>Dikarya</taxon>
        <taxon>Ascomycota</taxon>
        <taxon>Pezizomycotina</taxon>
        <taxon>Sordariomycetes</taxon>
        <taxon>Xylariomycetidae</taxon>
        <taxon>Xylariales</taxon>
        <taxon>Hypoxylaceae</taxon>
        <taxon>Hypoxylon</taxon>
    </lineage>
</organism>
<sequence>MKAIEVIEKGKVEIREVPKPTLRDGWLLVKVKAVGINPADWKNIDWRGVPDGRCGLDFFGTVEEIGENVSKPFKKGDRVTGWVRSGDLHDIKAGSFAEYIIVKEHIPFKVPLNISDEEAATLSVSISTVGQGLYHILRLPWPDKPAPTPIPILIHGGSTATGIYGIQFAKASGMQVITTASPRNFEFVKSLGADAVFDYNSPTAAADIKALTGNKLTLAWACAADGDALIAGALSDEVPSKYVAIVGVDKDLVHKLNPKVEGVRSHLAYDVFGGEYLWPTGPMVPAPDVAEYVSKFLELCPGLLENGTIKPIRAVVNKGGSGLEGVIKGLDDLKNNGISAAKLVYTL</sequence>